<organism evidence="1 2">
    <name type="scientific">Pseudolysinimonas kribbensis</name>
    <dbReference type="NCBI Taxonomy" id="433641"/>
    <lineage>
        <taxon>Bacteria</taxon>
        <taxon>Bacillati</taxon>
        <taxon>Actinomycetota</taxon>
        <taxon>Actinomycetes</taxon>
        <taxon>Micrococcales</taxon>
        <taxon>Microbacteriaceae</taxon>
        <taxon>Pseudolysinimonas</taxon>
    </lineage>
</organism>
<accession>A0ABQ6K3Z1</accession>
<keyword evidence="2" id="KW-1185">Reference proteome</keyword>
<reference evidence="2" key="1">
    <citation type="journal article" date="2019" name="Int. J. Syst. Evol. Microbiol.">
        <title>The Global Catalogue of Microorganisms (GCM) 10K type strain sequencing project: providing services to taxonomists for standard genome sequencing and annotation.</title>
        <authorList>
            <consortium name="The Broad Institute Genomics Platform"/>
            <consortium name="The Broad Institute Genome Sequencing Center for Infectious Disease"/>
            <person name="Wu L."/>
            <person name="Ma J."/>
        </authorList>
    </citation>
    <scope>NUCLEOTIDE SEQUENCE [LARGE SCALE GENOMIC DNA]</scope>
    <source>
        <strain evidence="2">NBRC 108894</strain>
    </source>
</reference>
<protein>
    <submittedName>
        <fullName evidence="1">Uncharacterized protein</fullName>
    </submittedName>
</protein>
<comment type="caution">
    <text evidence="1">The sequence shown here is derived from an EMBL/GenBank/DDBJ whole genome shotgun (WGS) entry which is preliminary data.</text>
</comment>
<evidence type="ECO:0000313" key="2">
    <source>
        <dbReference type="Proteomes" id="UP001157034"/>
    </source>
</evidence>
<sequence length="85" mass="9533">MRTESRKLTDQLNAVEKSIAEADDSSGLDELLAASDVRAVWGGLSLSKRRATIDTLMTVAVARQKNTRVFDPADVQIEWRRERES</sequence>
<name>A0ABQ6K3Z1_9MICO</name>
<gene>
    <name evidence="1" type="ORF">GCM10025881_06140</name>
</gene>
<dbReference type="EMBL" id="BSVB01000001">
    <property type="protein sequence ID" value="GMA93790.1"/>
    <property type="molecule type" value="Genomic_DNA"/>
</dbReference>
<evidence type="ECO:0000313" key="1">
    <source>
        <dbReference type="EMBL" id="GMA93790.1"/>
    </source>
</evidence>
<dbReference type="Proteomes" id="UP001157034">
    <property type="component" value="Unassembled WGS sequence"/>
</dbReference>
<proteinExistence type="predicted"/>